<dbReference type="AlphaFoldDB" id="A0A097AS00"/>
<dbReference type="GO" id="GO:0009229">
    <property type="term" value="P:thiamine diphosphate biosynthetic process"/>
    <property type="evidence" value="ECO:0007669"/>
    <property type="project" value="InterPro"/>
</dbReference>
<dbReference type="RefSeq" id="WP_049685315.1">
    <property type="nucleotide sequence ID" value="NZ_CP009170.1"/>
</dbReference>
<keyword evidence="3 7" id="KW-0418">Kinase</keyword>
<dbReference type="InterPro" id="IPR036371">
    <property type="entry name" value="TPK_B1-bd_sf"/>
</dbReference>
<organism evidence="7 8">
    <name type="scientific">Thermoanaerobacter kivui</name>
    <name type="common">Acetogenium kivui</name>
    <dbReference type="NCBI Taxonomy" id="2325"/>
    <lineage>
        <taxon>Bacteria</taxon>
        <taxon>Bacillati</taxon>
        <taxon>Bacillota</taxon>
        <taxon>Clostridia</taxon>
        <taxon>Thermoanaerobacterales</taxon>
        <taxon>Thermoanaerobacteraceae</taxon>
        <taxon>Thermoanaerobacter</taxon>
    </lineage>
</organism>
<evidence type="ECO:0000259" key="6">
    <source>
        <dbReference type="SMART" id="SM00983"/>
    </source>
</evidence>
<evidence type="ECO:0000256" key="4">
    <source>
        <dbReference type="ARBA" id="ARBA00022840"/>
    </source>
</evidence>
<evidence type="ECO:0000256" key="3">
    <source>
        <dbReference type="ARBA" id="ARBA00022777"/>
    </source>
</evidence>
<dbReference type="SMART" id="SM00983">
    <property type="entry name" value="TPK_B1_binding"/>
    <property type="match status" value="1"/>
</dbReference>
<dbReference type="Pfam" id="PF04263">
    <property type="entry name" value="TPK_catalytic"/>
    <property type="match status" value="1"/>
</dbReference>
<dbReference type="NCBIfam" id="TIGR01378">
    <property type="entry name" value="thi_PPkinase"/>
    <property type="match status" value="1"/>
</dbReference>
<dbReference type="EC" id="2.7.6.2" evidence="5"/>
<reference evidence="8" key="1">
    <citation type="journal article" date="2015" name="Genome Announc.">
        <title>Whole-Genome Sequences of 80 Environmental and Clinical Isolates of Burkholderia pseudomallei.</title>
        <authorList>
            <person name="Johnson S.L."/>
            <person name="Baker A.L."/>
            <person name="Chain P.S."/>
            <person name="Currie B.J."/>
            <person name="Daligault H.E."/>
            <person name="Davenport K.W."/>
            <person name="Davis C.B."/>
            <person name="Inglis T.J."/>
            <person name="Kaestli M."/>
            <person name="Koren S."/>
            <person name="Mayo M."/>
            <person name="Merritt A.J."/>
            <person name="Price E.P."/>
            <person name="Sarovich D.S."/>
            <person name="Warner J."/>
            <person name="Rosovitz M.J."/>
        </authorList>
    </citation>
    <scope>NUCLEOTIDE SEQUENCE [LARGE SCALE GENOMIC DNA]</scope>
    <source>
        <strain evidence="8">DSM 2030</strain>
    </source>
</reference>
<dbReference type="CDD" id="cd07995">
    <property type="entry name" value="TPK"/>
    <property type="match status" value="1"/>
</dbReference>
<sequence>MKVLIISNGEIKNYEFYKAFVRDYDIIICADGGANHAYNMGLKPAIIIGDLDSIEKKVLDFYEKEGVKIQKYPSMKDETDTQLAMLKAVELGAKEITFIGVIGERFDHSYANLSLLLYLLNRNIKGKIVNEKNDIYLTNKHIEIEGKKGELLSLLPYSREVKGIYTKGLFYGLSGEGMDLEMPYGISNVFTEDKAYIDIEAGLLLVIKPRE</sequence>
<dbReference type="EMBL" id="CP009170">
    <property type="protein sequence ID" value="AIS52582.1"/>
    <property type="molecule type" value="Genomic_DNA"/>
</dbReference>
<dbReference type="GO" id="GO:0006772">
    <property type="term" value="P:thiamine metabolic process"/>
    <property type="evidence" value="ECO:0007669"/>
    <property type="project" value="UniProtKB-UniRule"/>
</dbReference>
<dbReference type="PANTHER" id="PTHR41299:SF1">
    <property type="entry name" value="THIAMINE PYROPHOSPHOKINASE"/>
    <property type="match status" value="1"/>
</dbReference>
<dbReference type="eggNOG" id="COG1564">
    <property type="taxonomic scope" value="Bacteria"/>
</dbReference>
<evidence type="ECO:0000313" key="7">
    <source>
        <dbReference type="EMBL" id="AIS52582.1"/>
    </source>
</evidence>
<dbReference type="Pfam" id="PF04265">
    <property type="entry name" value="TPK_B1_binding"/>
    <property type="match status" value="1"/>
</dbReference>
<gene>
    <name evidence="7" type="ORF">TKV_c14110</name>
</gene>
<dbReference type="KEGG" id="tki:TKV_c14110"/>
<name>A0A097AS00_THEKI</name>
<dbReference type="HOGENOM" id="CLU_044237_1_1_9"/>
<dbReference type="OrthoDB" id="9804377at2"/>
<dbReference type="GO" id="GO:0030975">
    <property type="term" value="F:thiamine binding"/>
    <property type="evidence" value="ECO:0007669"/>
    <property type="project" value="InterPro"/>
</dbReference>
<dbReference type="Gene3D" id="3.40.50.10240">
    <property type="entry name" value="Thiamin pyrophosphokinase, catalytic domain"/>
    <property type="match status" value="1"/>
</dbReference>
<dbReference type="InterPro" id="IPR006282">
    <property type="entry name" value="Thi_PPkinase"/>
</dbReference>
<protein>
    <recommendedName>
        <fullName evidence="5">Thiamine diphosphokinase</fullName>
        <ecNumber evidence="5">2.7.6.2</ecNumber>
    </recommendedName>
</protein>
<evidence type="ECO:0000256" key="5">
    <source>
        <dbReference type="NCBIfam" id="TIGR01378"/>
    </source>
</evidence>
<dbReference type="InterPro" id="IPR007373">
    <property type="entry name" value="Thiamin_PyroPKinase_B1-bd"/>
</dbReference>
<dbReference type="InterPro" id="IPR007371">
    <property type="entry name" value="TPK_catalytic"/>
</dbReference>
<dbReference type="SUPFAM" id="SSF63862">
    <property type="entry name" value="Thiamin pyrophosphokinase, substrate-binding domain"/>
    <property type="match status" value="1"/>
</dbReference>
<keyword evidence="2" id="KW-0547">Nucleotide-binding</keyword>
<evidence type="ECO:0000256" key="1">
    <source>
        <dbReference type="ARBA" id="ARBA00022679"/>
    </source>
</evidence>
<dbReference type="GO" id="GO:0004788">
    <property type="term" value="F:thiamine diphosphokinase activity"/>
    <property type="evidence" value="ECO:0007669"/>
    <property type="project" value="UniProtKB-UniRule"/>
</dbReference>
<feature type="domain" description="Thiamin pyrophosphokinase thiamin-binding" evidence="6">
    <location>
        <begin position="146"/>
        <end position="205"/>
    </location>
</feature>
<keyword evidence="1" id="KW-0808">Transferase</keyword>
<dbReference type="InterPro" id="IPR053149">
    <property type="entry name" value="TPK"/>
</dbReference>
<evidence type="ECO:0000256" key="2">
    <source>
        <dbReference type="ARBA" id="ARBA00022741"/>
    </source>
</evidence>
<dbReference type="InterPro" id="IPR036759">
    <property type="entry name" value="TPK_catalytic_sf"/>
</dbReference>
<dbReference type="SUPFAM" id="SSF63999">
    <property type="entry name" value="Thiamin pyrophosphokinase, catalytic domain"/>
    <property type="match status" value="1"/>
</dbReference>
<accession>A0A097AS00</accession>
<keyword evidence="8" id="KW-1185">Reference proteome</keyword>
<evidence type="ECO:0000313" key="8">
    <source>
        <dbReference type="Proteomes" id="UP000029669"/>
    </source>
</evidence>
<keyword evidence="4" id="KW-0067">ATP-binding</keyword>
<dbReference type="Proteomes" id="UP000029669">
    <property type="component" value="Chromosome"/>
</dbReference>
<proteinExistence type="predicted"/>
<dbReference type="PANTHER" id="PTHR41299">
    <property type="entry name" value="THIAMINE PYROPHOSPHOKINASE"/>
    <property type="match status" value="1"/>
</dbReference>
<dbReference type="STRING" id="2325.TKV_c14110"/>
<dbReference type="GO" id="GO:0005524">
    <property type="term" value="F:ATP binding"/>
    <property type="evidence" value="ECO:0007669"/>
    <property type="project" value="UniProtKB-KW"/>
</dbReference>
<dbReference type="GO" id="GO:0016301">
    <property type="term" value="F:kinase activity"/>
    <property type="evidence" value="ECO:0007669"/>
    <property type="project" value="UniProtKB-KW"/>
</dbReference>